<evidence type="ECO:0000313" key="4">
    <source>
        <dbReference type="Proteomes" id="UP001179952"/>
    </source>
</evidence>
<keyword evidence="2" id="KW-1133">Transmembrane helix</keyword>
<comment type="caution">
    <text evidence="3">The sequence shown here is derived from an EMBL/GenBank/DDBJ whole genome shotgun (WGS) entry which is preliminary data.</text>
</comment>
<evidence type="ECO:0000256" key="1">
    <source>
        <dbReference type="SAM" id="MobiDB-lite"/>
    </source>
</evidence>
<dbReference type="PANTHER" id="PTHR34188:SF5">
    <property type="entry name" value="OS05G0131900 PROTEIN"/>
    <property type="match status" value="1"/>
</dbReference>
<dbReference type="Proteomes" id="UP001179952">
    <property type="component" value="Unassembled WGS sequence"/>
</dbReference>
<feature type="region of interest" description="Disordered" evidence="1">
    <location>
        <begin position="59"/>
        <end position="85"/>
    </location>
</feature>
<keyword evidence="2" id="KW-0812">Transmembrane</keyword>
<sequence length="271" mass="29894">MEPTILRERDLVVDLESSVTTSDEDVQPREAVAGIQHARKSFGSVWNGFVGINGSLRGEDAVNNSRSNQTSSVNGNGEHRVQENVGLLEVEKPKKKVSKKPPRPPKGPLLDAVDQKLVREMAELAMLRRARVGRMKALKKMKASRMASSSSFCSNVFAMAITVLFCVMLVLPGLCSRSSSNVSFQGSPESSIATRGQISVQYHKNIPSNNNRTSYSASPRYVPAFRCRTGFWIGYIQRAQETIGLITFFVKWGCSCSKTGEYVLFKTPITP</sequence>
<feature type="transmembrane region" description="Helical" evidence="2">
    <location>
        <begin position="152"/>
        <end position="174"/>
    </location>
</feature>
<evidence type="ECO:0000256" key="2">
    <source>
        <dbReference type="SAM" id="Phobius"/>
    </source>
</evidence>
<evidence type="ECO:0000313" key="3">
    <source>
        <dbReference type="EMBL" id="KAK1278280.1"/>
    </source>
</evidence>
<organism evidence="3 4">
    <name type="scientific">Acorus gramineus</name>
    <name type="common">Dwarf sweet flag</name>
    <dbReference type="NCBI Taxonomy" id="55184"/>
    <lineage>
        <taxon>Eukaryota</taxon>
        <taxon>Viridiplantae</taxon>
        <taxon>Streptophyta</taxon>
        <taxon>Embryophyta</taxon>
        <taxon>Tracheophyta</taxon>
        <taxon>Spermatophyta</taxon>
        <taxon>Magnoliopsida</taxon>
        <taxon>Liliopsida</taxon>
        <taxon>Acoraceae</taxon>
        <taxon>Acorus</taxon>
    </lineage>
</organism>
<feature type="region of interest" description="Disordered" evidence="1">
    <location>
        <begin position="91"/>
        <end position="110"/>
    </location>
</feature>
<evidence type="ECO:0008006" key="5">
    <source>
        <dbReference type="Google" id="ProtNLM"/>
    </source>
</evidence>
<feature type="compositionally biased region" description="Polar residues" evidence="1">
    <location>
        <begin position="62"/>
        <end position="75"/>
    </location>
</feature>
<keyword evidence="2" id="KW-0472">Membrane</keyword>
<protein>
    <recommendedName>
        <fullName evidence="5">Transmembrane protein</fullName>
    </recommendedName>
</protein>
<proteinExistence type="predicted"/>
<name>A0AAV9BNJ0_ACOGR</name>
<dbReference type="PANTHER" id="PTHR34188">
    <property type="entry name" value="OS01G0299500 PROTEIN"/>
    <property type="match status" value="1"/>
</dbReference>
<dbReference type="AlphaFoldDB" id="A0AAV9BNJ0"/>
<feature type="compositionally biased region" description="Basic residues" evidence="1">
    <location>
        <begin position="93"/>
        <end position="103"/>
    </location>
</feature>
<dbReference type="EMBL" id="JAUJYN010000002">
    <property type="protein sequence ID" value="KAK1278280.1"/>
    <property type="molecule type" value="Genomic_DNA"/>
</dbReference>
<reference evidence="3" key="2">
    <citation type="submission" date="2023-06" db="EMBL/GenBank/DDBJ databases">
        <authorList>
            <person name="Ma L."/>
            <person name="Liu K.-W."/>
            <person name="Li Z."/>
            <person name="Hsiao Y.-Y."/>
            <person name="Qi Y."/>
            <person name="Fu T."/>
            <person name="Tang G."/>
            <person name="Zhang D."/>
            <person name="Sun W.-H."/>
            <person name="Liu D.-K."/>
            <person name="Li Y."/>
            <person name="Chen G.-Z."/>
            <person name="Liu X.-D."/>
            <person name="Liao X.-Y."/>
            <person name="Jiang Y.-T."/>
            <person name="Yu X."/>
            <person name="Hao Y."/>
            <person name="Huang J."/>
            <person name="Zhao X.-W."/>
            <person name="Ke S."/>
            <person name="Chen Y.-Y."/>
            <person name="Wu W.-L."/>
            <person name="Hsu J.-L."/>
            <person name="Lin Y.-F."/>
            <person name="Huang M.-D."/>
            <person name="Li C.-Y."/>
            <person name="Huang L."/>
            <person name="Wang Z.-W."/>
            <person name="Zhao X."/>
            <person name="Zhong W.-Y."/>
            <person name="Peng D.-H."/>
            <person name="Ahmad S."/>
            <person name="Lan S."/>
            <person name="Zhang J.-S."/>
            <person name="Tsai W.-C."/>
            <person name="Van De Peer Y."/>
            <person name="Liu Z.-J."/>
        </authorList>
    </citation>
    <scope>NUCLEOTIDE SEQUENCE</scope>
    <source>
        <strain evidence="3">SCP</strain>
        <tissue evidence="3">Leaves</tissue>
    </source>
</reference>
<keyword evidence="4" id="KW-1185">Reference proteome</keyword>
<reference evidence="3" key="1">
    <citation type="journal article" date="2023" name="Nat. Commun.">
        <title>Diploid and tetraploid genomes of Acorus and the evolution of monocots.</title>
        <authorList>
            <person name="Ma L."/>
            <person name="Liu K.W."/>
            <person name="Li Z."/>
            <person name="Hsiao Y.Y."/>
            <person name="Qi Y."/>
            <person name="Fu T."/>
            <person name="Tang G.D."/>
            <person name="Zhang D."/>
            <person name="Sun W.H."/>
            <person name="Liu D.K."/>
            <person name="Li Y."/>
            <person name="Chen G.Z."/>
            <person name="Liu X.D."/>
            <person name="Liao X.Y."/>
            <person name="Jiang Y.T."/>
            <person name="Yu X."/>
            <person name="Hao Y."/>
            <person name="Huang J."/>
            <person name="Zhao X.W."/>
            <person name="Ke S."/>
            <person name="Chen Y.Y."/>
            <person name="Wu W.L."/>
            <person name="Hsu J.L."/>
            <person name="Lin Y.F."/>
            <person name="Huang M.D."/>
            <person name="Li C.Y."/>
            <person name="Huang L."/>
            <person name="Wang Z.W."/>
            <person name="Zhao X."/>
            <person name="Zhong W.Y."/>
            <person name="Peng D.H."/>
            <person name="Ahmad S."/>
            <person name="Lan S."/>
            <person name="Zhang J.S."/>
            <person name="Tsai W.C."/>
            <person name="Van de Peer Y."/>
            <person name="Liu Z.J."/>
        </authorList>
    </citation>
    <scope>NUCLEOTIDE SEQUENCE</scope>
    <source>
        <strain evidence="3">SCP</strain>
    </source>
</reference>
<accession>A0AAV9BNJ0</accession>
<gene>
    <name evidence="3" type="ORF">QJS04_geneDACA015884</name>
</gene>